<evidence type="ECO:0000256" key="1">
    <source>
        <dbReference type="SAM" id="MobiDB-lite"/>
    </source>
</evidence>
<dbReference type="Pfam" id="PF14223">
    <property type="entry name" value="Retrotran_gag_2"/>
    <property type="match status" value="1"/>
</dbReference>
<gene>
    <name evidence="2" type="ORF">BCR36DRAFT_107405</name>
</gene>
<feature type="region of interest" description="Disordered" evidence="1">
    <location>
        <begin position="279"/>
        <end position="300"/>
    </location>
</feature>
<feature type="non-terminal residue" evidence="2">
    <location>
        <position position="300"/>
    </location>
</feature>
<name>A0A1Y1V2X4_9FUNG</name>
<keyword evidence="3" id="KW-1185">Reference proteome</keyword>
<evidence type="ECO:0000313" key="3">
    <source>
        <dbReference type="Proteomes" id="UP000193719"/>
    </source>
</evidence>
<comment type="caution">
    <text evidence="2">The sequence shown here is derived from an EMBL/GenBank/DDBJ whole genome shotgun (WGS) entry which is preliminary data.</text>
</comment>
<feature type="compositionally biased region" description="Basic residues" evidence="1">
    <location>
        <begin position="289"/>
        <end position="300"/>
    </location>
</feature>
<reference evidence="2 3" key="2">
    <citation type="submission" date="2016-08" db="EMBL/GenBank/DDBJ databases">
        <title>Pervasive Adenine N6-methylation of Active Genes in Fungi.</title>
        <authorList>
            <consortium name="DOE Joint Genome Institute"/>
            <person name="Mondo S.J."/>
            <person name="Dannebaum R.O."/>
            <person name="Kuo R.C."/>
            <person name="Labutti K."/>
            <person name="Haridas S."/>
            <person name="Kuo A."/>
            <person name="Salamov A."/>
            <person name="Ahrendt S.R."/>
            <person name="Lipzen A."/>
            <person name="Sullivan W."/>
            <person name="Andreopoulos W.B."/>
            <person name="Clum A."/>
            <person name="Lindquist E."/>
            <person name="Daum C."/>
            <person name="Ramamoorthy G.K."/>
            <person name="Gryganskyi A."/>
            <person name="Culley D."/>
            <person name="Magnuson J.K."/>
            <person name="James T.Y."/>
            <person name="O'Malley M.A."/>
            <person name="Stajich J.E."/>
            <person name="Spatafora J.W."/>
            <person name="Visel A."/>
            <person name="Grigoriev I.V."/>
        </authorList>
    </citation>
    <scope>NUCLEOTIDE SEQUENCE [LARGE SCALE GENOMIC DNA]</scope>
    <source>
        <strain evidence="3">finn</strain>
    </source>
</reference>
<evidence type="ECO:0008006" key="4">
    <source>
        <dbReference type="Google" id="ProtNLM"/>
    </source>
</evidence>
<accession>A0A1Y1V2X4</accession>
<reference evidence="2 3" key="1">
    <citation type="submission" date="2016-08" db="EMBL/GenBank/DDBJ databases">
        <title>Genomes of anaerobic fungi encode conserved fungal cellulosomes for biomass hydrolysis.</title>
        <authorList>
            <consortium name="DOE Joint Genome Institute"/>
            <person name="Haitjema C.H."/>
            <person name="Gilmore S.P."/>
            <person name="Henske J.K."/>
            <person name="Solomon K.V."/>
            <person name="De Groot R."/>
            <person name="Kuo A."/>
            <person name="Mondo S.J."/>
            <person name="Salamov A.A."/>
            <person name="Labutti K."/>
            <person name="Zhao Z."/>
            <person name="Chiniquy J."/>
            <person name="Barry K."/>
            <person name="Brewer H.M."/>
            <person name="Purvine S.O."/>
            <person name="Wright A.T."/>
            <person name="Boxma B."/>
            <person name="Van Alen T."/>
            <person name="Hackstein J.H."/>
            <person name="Baker S.E."/>
            <person name="Grigoriev I.V."/>
            <person name="O'Malley M.A."/>
        </authorList>
    </citation>
    <scope>NUCLEOTIDE SEQUENCE [LARGE SCALE GENOMIC DNA]</scope>
    <source>
        <strain evidence="3">finn</strain>
    </source>
</reference>
<evidence type="ECO:0000313" key="2">
    <source>
        <dbReference type="EMBL" id="ORX46013.1"/>
    </source>
</evidence>
<dbReference type="AlphaFoldDB" id="A0A1Y1V2X4"/>
<dbReference type="Proteomes" id="UP000193719">
    <property type="component" value="Unassembled WGS sequence"/>
</dbReference>
<proteinExistence type="predicted"/>
<sequence>MSQELKLQPEERLNKDNFEEWEFLINNILKSKKILSYVKTNKIEELKKKLETEKGNTIQNKQAIKEMEEEIDEAEAMDALACTIISTNVSKEVLDYIKRLSSAYDIMKKLKSMYGKKKSADIQYWMKKMYSLKATDLSECKDVINQIKEIFDIMSRSNANLGDWEKIRVLYLSFPKTLRNYIHPDGTETVEDFLNQAINKINFLIYLNSSIDYNRSINANDDLMDIDFINRSEKDISYISKNKNKNYKPKFCHICEVNGHSTKECKYNQLTNINKENKNKITENNNNNNKKKFDKNNKKK</sequence>
<dbReference type="OrthoDB" id="7478066at2759"/>
<organism evidence="2 3">
    <name type="scientific">Piromyces finnis</name>
    <dbReference type="NCBI Taxonomy" id="1754191"/>
    <lineage>
        <taxon>Eukaryota</taxon>
        <taxon>Fungi</taxon>
        <taxon>Fungi incertae sedis</taxon>
        <taxon>Chytridiomycota</taxon>
        <taxon>Chytridiomycota incertae sedis</taxon>
        <taxon>Neocallimastigomycetes</taxon>
        <taxon>Neocallimastigales</taxon>
        <taxon>Neocallimastigaceae</taxon>
        <taxon>Piromyces</taxon>
    </lineage>
</organism>
<dbReference type="EMBL" id="MCFH01000037">
    <property type="protein sequence ID" value="ORX46013.1"/>
    <property type="molecule type" value="Genomic_DNA"/>
</dbReference>
<protein>
    <recommendedName>
        <fullName evidence="4">CCHC-type domain-containing protein</fullName>
    </recommendedName>
</protein>